<keyword evidence="4" id="KW-1185">Reference proteome</keyword>
<sequence length="982" mass="106610">MISMHAIGNASGAAKYYTTEQARIEYYAGEVVPSAWSGRGAEINGLSGHVQAGDLSRILAGQVNELGVDGEARQIQLGRTVTDGATGEKTTEHRAGWDLTFSAPKSVSVEAEVFGSKGVRDAHEAAVQASMQWLEAEGAQTRVNHQFVQTGNLTYASFSHATSRAGDPQTHTHVLIANVTYHDSKAYSLSNEKLMQFRTTADAVYKNELAGRLREQGYSLRFDGRGEFEIAGYSKGQLEQFSKRSGERDAALERRGIDKDSASYEARQAAVLSTRADKAEGHSESAEAHRDRWQAEAERTGIQQAQLGAYTLAEQPSASDVVRSAIASLAEREQEFSRKDLVKESMLQSSGRASSAELIAAIDAAADKGELVQREQDRAGARYTTRDAIAGERWADKTITAGRDAHTAILSNAEFDRRLEAFESRKGFALKDEQRDAARSILTGRDQFSGVQGAAGTGKTTMLEFVREAAESQGWTVQGFSTGAAQADKLQADAGIESSTTASFLGKARNLPDAGVGQAKILYINDEASMAGQKELNGVLDATVRTGAKTLFVGDRAQHQSVSAGGAFERAQAHMTMSELKQISRQQTDEARAPVRSIIEGNYGDAIRHTAVEFAGARHGIEGKWAAIEAQSDGALTKAQVQQRRDEIKVARQVDNEHAIKAIAADYAALQSDERAKTIVVTATNDDRRSINQAIREQLKAAGELSAETAYVDTLRAKDLTRSQRSQATSYQPGDVLKKAGRDGSVSYLTVRNIDASANRLIVDGDGPRPRTIEAKQAGKMQTYTADVREFAFGDRIAFAENDRATGIKNGDAGTFIAAHGGHMTVLLDSGSRKEVDLSRYRQLDHGYVVTSHKSQGQTVSRALIHHNTDGGRHGQRETYVNNTRHRHKVVTYTQDRELAAKQASQEANKTLATRARHAAGEQRESRPDAALATRSATYADYRSGPRQVRPEPTHGAEVSRAAERQQERGQQRDKGMELGLG</sequence>
<organism evidence="3 4">
    <name type="scientific">Burkholderia reimsis</name>
    <dbReference type="NCBI Taxonomy" id="2234132"/>
    <lineage>
        <taxon>Bacteria</taxon>
        <taxon>Pseudomonadati</taxon>
        <taxon>Pseudomonadota</taxon>
        <taxon>Betaproteobacteria</taxon>
        <taxon>Burkholderiales</taxon>
        <taxon>Burkholderiaceae</taxon>
        <taxon>Burkholderia</taxon>
    </lineage>
</organism>
<dbReference type="Pfam" id="PF08751">
    <property type="entry name" value="TrwC"/>
    <property type="match status" value="1"/>
</dbReference>
<evidence type="ECO:0000313" key="4">
    <source>
        <dbReference type="Proteomes" id="UP000252458"/>
    </source>
</evidence>
<evidence type="ECO:0000259" key="2">
    <source>
        <dbReference type="Pfam" id="PF08751"/>
    </source>
</evidence>
<evidence type="ECO:0000313" key="3">
    <source>
        <dbReference type="EMBL" id="RBB31869.1"/>
    </source>
</evidence>
<feature type="compositionally biased region" description="Basic and acidic residues" evidence="1">
    <location>
        <begin position="919"/>
        <end position="928"/>
    </location>
</feature>
<comment type="caution">
    <text evidence="3">The sequence shown here is derived from an EMBL/GenBank/DDBJ whole genome shotgun (WGS) entry which is preliminary data.</text>
</comment>
<dbReference type="Proteomes" id="UP000252458">
    <property type="component" value="Unassembled WGS sequence"/>
</dbReference>
<protein>
    <recommendedName>
        <fullName evidence="2">TrwC relaxase domain-containing protein</fullName>
    </recommendedName>
</protein>
<name>A0A365QGV8_9BURK</name>
<dbReference type="Pfam" id="PF13604">
    <property type="entry name" value="AAA_30"/>
    <property type="match status" value="1"/>
</dbReference>
<dbReference type="EMBL" id="QMFZ01000073">
    <property type="protein sequence ID" value="RBB31869.1"/>
    <property type="molecule type" value="Genomic_DNA"/>
</dbReference>
<dbReference type="NCBIfam" id="NF041492">
    <property type="entry name" value="MobF"/>
    <property type="match status" value="1"/>
</dbReference>
<dbReference type="SUPFAM" id="SSF55464">
    <property type="entry name" value="Origin of replication-binding domain, RBD-like"/>
    <property type="match status" value="1"/>
</dbReference>
<accession>A0A365QGV8</accession>
<dbReference type="Gene3D" id="2.30.30.940">
    <property type="match status" value="1"/>
</dbReference>
<dbReference type="NCBIfam" id="TIGR02686">
    <property type="entry name" value="relax_trwC"/>
    <property type="match status" value="1"/>
</dbReference>
<gene>
    <name evidence="3" type="ORF">DPV79_40125</name>
</gene>
<dbReference type="SUPFAM" id="SSF52540">
    <property type="entry name" value="P-loop containing nucleoside triphosphate hydrolases"/>
    <property type="match status" value="2"/>
</dbReference>
<dbReference type="InterPro" id="IPR027417">
    <property type="entry name" value="P-loop_NTPase"/>
</dbReference>
<dbReference type="Gene3D" id="3.40.50.300">
    <property type="entry name" value="P-loop containing nucleotide triphosphate hydrolases"/>
    <property type="match status" value="2"/>
</dbReference>
<evidence type="ECO:0000256" key="1">
    <source>
        <dbReference type="SAM" id="MobiDB-lite"/>
    </source>
</evidence>
<dbReference type="AlphaFoldDB" id="A0A365QGV8"/>
<dbReference type="InterPro" id="IPR014862">
    <property type="entry name" value="TrwC"/>
</dbReference>
<feature type="compositionally biased region" description="Basic and acidic residues" evidence="1">
    <location>
        <begin position="961"/>
        <end position="982"/>
    </location>
</feature>
<feature type="region of interest" description="Disordered" evidence="1">
    <location>
        <begin position="905"/>
        <end position="982"/>
    </location>
</feature>
<feature type="domain" description="TrwC relaxase" evidence="2">
    <location>
        <begin position="11"/>
        <end position="299"/>
    </location>
</feature>
<dbReference type="RefSeq" id="WP_113048013.1">
    <property type="nucleotide sequence ID" value="NZ_QMFZ01000073.1"/>
</dbReference>
<proteinExistence type="predicted"/>
<reference evidence="3 4" key="1">
    <citation type="submission" date="2018-06" db="EMBL/GenBank/DDBJ databases">
        <title>Draft genome sequence of Burkholderia reimsis strain BE51 isolated from a French agricultural soil.</title>
        <authorList>
            <person name="Esmaeel Q."/>
        </authorList>
    </citation>
    <scope>NUCLEOTIDE SEQUENCE [LARGE SCALE GENOMIC DNA]</scope>
    <source>
        <strain evidence="3 4">BE51</strain>
    </source>
</reference>
<dbReference type="InterPro" id="IPR014059">
    <property type="entry name" value="TraI/TrwC_relax"/>
</dbReference>